<proteinExistence type="predicted"/>
<dbReference type="Proteomes" id="UP000053593">
    <property type="component" value="Unassembled WGS sequence"/>
</dbReference>
<dbReference type="AlphaFoldDB" id="A0A0D0BTC1"/>
<name>A0A0D0BTC1_9AGAR</name>
<evidence type="ECO:0000313" key="3">
    <source>
        <dbReference type="Proteomes" id="UP000053593"/>
    </source>
</evidence>
<dbReference type="OrthoDB" id="2854787at2759"/>
<evidence type="ECO:0000313" key="2">
    <source>
        <dbReference type="EMBL" id="KIK58631.1"/>
    </source>
</evidence>
<gene>
    <name evidence="2" type="ORF">GYMLUDRAFT_86240</name>
</gene>
<reference evidence="2 3" key="1">
    <citation type="submission" date="2014-04" db="EMBL/GenBank/DDBJ databases">
        <title>Evolutionary Origins and Diversification of the Mycorrhizal Mutualists.</title>
        <authorList>
            <consortium name="DOE Joint Genome Institute"/>
            <consortium name="Mycorrhizal Genomics Consortium"/>
            <person name="Kohler A."/>
            <person name="Kuo A."/>
            <person name="Nagy L.G."/>
            <person name="Floudas D."/>
            <person name="Copeland A."/>
            <person name="Barry K.W."/>
            <person name="Cichocki N."/>
            <person name="Veneault-Fourrey C."/>
            <person name="LaButti K."/>
            <person name="Lindquist E.A."/>
            <person name="Lipzen A."/>
            <person name="Lundell T."/>
            <person name="Morin E."/>
            <person name="Murat C."/>
            <person name="Riley R."/>
            <person name="Ohm R."/>
            <person name="Sun H."/>
            <person name="Tunlid A."/>
            <person name="Henrissat B."/>
            <person name="Grigoriev I.V."/>
            <person name="Hibbett D.S."/>
            <person name="Martin F."/>
        </authorList>
    </citation>
    <scope>NUCLEOTIDE SEQUENCE [LARGE SCALE GENOMIC DNA]</scope>
    <source>
        <strain evidence="2 3">FD-317 M1</strain>
    </source>
</reference>
<feature type="compositionally biased region" description="Basic residues" evidence="1">
    <location>
        <begin position="201"/>
        <end position="216"/>
    </location>
</feature>
<keyword evidence="3" id="KW-1185">Reference proteome</keyword>
<feature type="compositionally biased region" description="Polar residues" evidence="1">
    <location>
        <begin position="176"/>
        <end position="199"/>
    </location>
</feature>
<feature type="region of interest" description="Disordered" evidence="1">
    <location>
        <begin position="140"/>
        <end position="227"/>
    </location>
</feature>
<evidence type="ECO:0000256" key="1">
    <source>
        <dbReference type="SAM" id="MobiDB-lite"/>
    </source>
</evidence>
<accession>A0A0D0BTC1</accession>
<sequence length="227" mass="25976">MADSSEPVYQKARMAVLKHAATQVLVENGEYAIERWAQEFAEHRARYEKVTSIIHPNVYPGEIDPRVQTILGEVDAFIRARASSRWEGNWVDPQWRKAALERDKNDRERCAELVLESLEVEFNYPEDDLMDSKIEYEEDRQELKPQINPKPAQGKGTRRVMDSVEIATIPKRLKSPSATPSHSMSPLSRRNSARANITPKQLKRTRSQMSLKKHRVTSLVGATAARL</sequence>
<organism evidence="2 3">
    <name type="scientific">Collybiopsis luxurians FD-317 M1</name>
    <dbReference type="NCBI Taxonomy" id="944289"/>
    <lineage>
        <taxon>Eukaryota</taxon>
        <taxon>Fungi</taxon>
        <taxon>Dikarya</taxon>
        <taxon>Basidiomycota</taxon>
        <taxon>Agaricomycotina</taxon>
        <taxon>Agaricomycetes</taxon>
        <taxon>Agaricomycetidae</taxon>
        <taxon>Agaricales</taxon>
        <taxon>Marasmiineae</taxon>
        <taxon>Omphalotaceae</taxon>
        <taxon>Collybiopsis</taxon>
        <taxon>Collybiopsis luxurians</taxon>
    </lineage>
</organism>
<protein>
    <submittedName>
        <fullName evidence="2">Uncharacterized protein</fullName>
    </submittedName>
</protein>
<dbReference type="HOGENOM" id="CLU_1219801_0_0_1"/>
<dbReference type="EMBL" id="KN834784">
    <property type="protein sequence ID" value="KIK58631.1"/>
    <property type="molecule type" value="Genomic_DNA"/>
</dbReference>